<comment type="catalytic activity">
    <reaction evidence="1">
        <text>Random hydrolysis of (1-&gt;4)-beta-D-mannosidic linkages in mannans, galactomannans and glucomannans.</text>
        <dbReference type="EC" id="3.2.1.78"/>
    </reaction>
</comment>
<dbReference type="PANTHER" id="PTHR31451">
    <property type="match status" value="1"/>
</dbReference>
<comment type="similarity">
    <text evidence="2">Belongs to the glycosyl hydrolase 5 (cellulase A) family.</text>
</comment>
<evidence type="ECO:0000256" key="4">
    <source>
        <dbReference type="ARBA" id="ARBA00022801"/>
    </source>
</evidence>
<dbReference type="SMR" id="A0A8T3AYT8"/>
<protein>
    <recommendedName>
        <fullName evidence="3">mannan endo-1,4-beta-mannosidase</fullName>
        <ecNumber evidence="3">3.2.1.78</ecNumber>
    </recommendedName>
</protein>
<feature type="domain" description="Glycoside hydrolase family 5" evidence="6">
    <location>
        <begin position="183"/>
        <end position="336"/>
    </location>
</feature>
<evidence type="ECO:0000313" key="7">
    <source>
        <dbReference type="EMBL" id="KAI0501703.1"/>
    </source>
</evidence>
<organism evidence="7 8">
    <name type="scientific">Dendrobium nobile</name>
    <name type="common">Orchid</name>
    <dbReference type="NCBI Taxonomy" id="94219"/>
    <lineage>
        <taxon>Eukaryota</taxon>
        <taxon>Viridiplantae</taxon>
        <taxon>Streptophyta</taxon>
        <taxon>Embryophyta</taxon>
        <taxon>Tracheophyta</taxon>
        <taxon>Spermatophyta</taxon>
        <taxon>Magnoliopsida</taxon>
        <taxon>Liliopsida</taxon>
        <taxon>Asparagales</taxon>
        <taxon>Orchidaceae</taxon>
        <taxon>Epidendroideae</taxon>
        <taxon>Malaxideae</taxon>
        <taxon>Dendrobiinae</taxon>
        <taxon>Dendrobium</taxon>
    </lineage>
</organism>
<evidence type="ECO:0000259" key="6">
    <source>
        <dbReference type="Pfam" id="PF26410"/>
    </source>
</evidence>
<keyword evidence="4" id="KW-0378">Hydrolase</keyword>
<feature type="domain" description="Glycoside hydrolase family 5" evidence="6">
    <location>
        <begin position="46"/>
        <end position="163"/>
    </location>
</feature>
<name>A0A8T3AYT8_DENNO</name>
<dbReference type="EC" id="3.2.1.78" evidence="3"/>
<keyword evidence="8" id="KW-1185">Reference proteome</keyword>
<reference evidence="7" key="1">
    <citation type="journal article" date="2022" name="Front. Genet.">
        <title>Chromosome-Scale Assembly of the Dendrobium nobile Genome Provides Insights Into the Molecular Mechanism of the Biosynthesis of the Medicinal Active Ingredient of Dendrobium.</title>
        <authorList>
            <person name="Xu Q."/>
            <person name="Niu S.-C."/>
            <person name="Li K.-L."/>
            <person name="Zheng P.-J."/>
            <person name="Zhang X.-J."/>
            <person name="Jia Y."/>
            <person name="Liu Y."/>
            <person name="Niu Y.-X."/>
            <person name="Yu L.-H."/>
            <person name="Chen D.-F."/>
            <person name="Zhang G.-Q."/>
        </authorList>
    </citation>
    <scope>NUCLEOTIDE SEQUENCE</scope>
    <source>
        <tissue evidence="7">Leaf</tissue>
    </source>
</reference>
<gene>
    <name evidence="7" type="ORF">KFK09_016648</name>
</gene>
<dbReference type="Proteomes" id="UP000829196">
    <property type="component" value="Unassembled WGS sequence"/>
</dbReference>
<dbReference type="EMBL" id="JAGYWB010000012">
    <property type="protein sequence ID" value="KAI0501703.1"/>
    <property type="molecule type" value="Genomic_DNA"/>
</dbReference>
<evidence type="ECO:0000256" key="3">
    <source>
        <dbReference type="ARBA" id="ARBA00012706"/>
    </source>
</evidence>
<dbReference type="InterPro" id="IPR045053">
    <property type="entry name" value="MAN-like"/>
</dbReference>
<dbReference type="OrthoDB" id="406631at2759"/>
<sequence>MERKAYTALGFLLLATVLYFNWISSGSGGRFRIRIPIPWLQPKMGFVGRNGTHFVEVEDGTPVYVNGWNSYWLISSKLEEVSEMFRRGRAMGMTVCRTWAFSDGGANGLQISPGRFNERLFQALDFVIYDARRNNIRLILCLVNNLNAFGGKAQYVRWAQAAGANVTSTDSFFSDPTIKHYYKDYVEAWIAEMASHIKSLDKKHMVTVGLEGFYGHGRTERLGANPGEWASSLGSDFIQNSADENIDFASVHAYPDSWIPKASFEEKVKYLSNWVDYHVNDSEHVLKKPVLFGEVGFHLEGKKNGSYDRDIILKLVYDKLYESAKKGEAGAGALIWQLMIEETQVYKDEFSLVASRHPSTYKLILQQSCRLRKLFRRKRKTKSNFWPCTNP</sequence>
<comment type="caution">
    <text evidence="7">The sequence shown here is derived from an EMBL/GenBank/DDBJ whole genome shotgun (WGS) entry which is preliminary data.</text>
</comment>
<dbReference type="SUPFAM" id="SSF51445">
    <property type="entry name" value="(Trans)glycosidases"/>
    <property type="match status" value="1"/>
</dbReference>
<dbReference type="Pfam" id="PF26410">
    <property type="entry name" value="GH5_mannosidase"/>
    <property type="match status" value="2"/>
</dbReference>
<dbReference type="Gene3D" id="3.20.20.80">
    <property type="entry name" value="Glycosidases"/>
    <property type="match status" value="2"/>
</dbReference>
<dbReference type="PANTHER" id="PTHR31451:SF51">
    <property type="entry name" value="MANNAN ENDO-1,4-BETA-MANNOSIDASE 6"/>
    <property type="match status" value="1"/>
</dbReference>
<dbReference type="GO" id="GO:0016985">
    <property type="term" value="F:mannan endo-1,4-beta-mannosidase activity"/>
    <property type="evidence" value="ECO:0007669"/>
    <property type="project" value="UniProtKB-EC"/>
</dbReference>
<keyword evidence="5" id="KW-0326">Glycosidase</keyword>
<evidence type="ECO:0000313" key="8">
    <source>
        <dbReference type="Proteomes" id="UP000829196"/>
    </source>
</evidence>
<dbReference type="InterPro" id="IPR001547">
    <property type="entry name" value="Glyco_hydro_5"/>
</dbReference>
<evidence type="ECO:0000256" key="1">
    <source>
        <dbReference type="ARBA" id="ARBA00001678"/>
    </source>
</evidence>
<evidence type="ECO:0000256" key="2">
    <source>
        <dbReference type="ARBA" id="ARBA00005641"/>
    </source>
</evidence>
<dbReference type="InterPro" id="IPR017853">
    <property type="entry name" value="GH"/>
</dbReference>
<evidence type="ECO:0000256" key="5">
    <source>
        <dbReference type="ARBA" id="ARBA00023295"/>
    </source>
</evidence>
<accession>A0A8T3AYT8</accession>
<dbReference type="AlphaFoldDB" id="A0A8T3AYT8"/>
<proteinExistence type="inferred from homology"/>